<dbReference type="PANTHER" id="PTHR30537:SF1">
    <property type="entry name" value="HTH-TYPE TRANSCRIPTIONAL REGULATOR PGRR"/>
    <property type="match status" value="1"/>
</dbReference>
<comment type="similarity">
    <text evidence="1">Belongs to the LysR transcriptional regulatory family.</text>
</comment>
<evidence type="ECO:0000256" key="3">
    <source>
        <dbReference type="ARBA" id="ARBA00023125"/>
    </source>
</evidence>
<comment type="caution">
    <text evidence="6">The sequence shown here is derived from an EMBL/GenBank/DDBJ whole genome shotgun (WGS) entry which is preliminary data.</text>
</comment>
<dbReference type="GO" id="GO:0006351">
    <property type="term" value="P:DNA-templated transcription"/>
    <property type="evidence" value="ECO:0007669"/>
    <property type="project" value="TreeGrafter"/>
</dbReference>
<feature type="domain" description="HTH lysR-type" evidence="5">
    <location>
        <begin position="9"/>
        <end position="60"/>
    </location>
</feature>
<keyword evidence="2" id="KW-0805">Transcription regulation</keyword>
<evidence type="ECO:0000256" key="4">
    <source>
        <dbReference type="ARBA" id="ARBA00023163"/>
    </source>
</evidence>
<dbReference type="InterPro" id="IPR036390">
    <property type="entry name" value="WH_DNA-bd_sf"/>
</dbReference>
<evidence type="ECO:0000256" key="2">
    <source>
        <dbReference type="ARBA" id="ARBA00023015"/>
    </source>
</evidence>
<dbReference type="Proteomes" id="UP000596977">
    <property type="component" value="Unassembled WGS sequence"/>
</dbReference>
<keyword evidence="7" id="KW-1185">Reference proteome</keyword>
<dbReference type="Pfam" id="PF03466">
    <property type="entry name" value="LysR_substrate"/>
    <property type="match status" value="1"/>
</dbReference>
<dbReference type="CDD" id="cd08474">
    <property type="entry name" value="PBP2_CrgA_like_5"/>
    <property type="match status" value="1"/>
</dbReference>
<dbReference type="GO" id="GO:0043565">
    <property type="term" value="F:sequence-specific DNA binding"/>
    <property type="evidence" value="ECO:0007669"/>
    <property type="project" value="TreeGrafter"/>
</dbReference>
<evidence type="ECO:0000256" key="1">
    <source>
        <dbReference type="ARBA" id="ARBA00009437"/>
    </source>
</evidence>
<dbReference type="SUPFAM" id="SSF46785">
    <property type="entry name" value="Winged helix' DNA-binding domain"/>
    <property type="match status" value="1"/>
</dbReference>
<dbReference type="AlphaFoldDB" id="A0A916VZ94"/>
<dbReference type="FunFam" id="1.10.10.10:FF:000001">
    <property type="entry name" value="LysR family transcriptional regulator"/>
    <property type="match status" value="1"/>
</dbReference>
<sequence>MPGGLDGTMAFLKVAEKRSFRAAAIELGISPSAVSQAVRKLEDKVGVALVARTTRSVGLTQAGQRFLERAGPAMAEMEAAFEVAHALGATPSGLLRLTVPRAVVGPLIEPVLPDFCAQYPEIQVEIVADSGLVDIVDGGFDAGIRLGELVHADMIGLRLTPAFQYCIVGAPSYFARWGIPEKPSDLRAHRAVNFRQPNSGAIYRWEFVQEGEDIEVSVDGPLTVNDEALMLNMALEGIGLAYIAAPLVQQHLKAKRLRSVLELYCPESPGLFLYYPSRAQTLPKLRAFIDFIAARRSEIAAHPLLNP</sequence>
<organism evidence="6 7">
    <name type="scientific">Pelagibacterium lentulum</name>
    <dbReference type="NCBI Taxonomy" id="2029865"/>
    <lineage>
        <taxon>Bacteria</taxon>
        <taxon>Pseudomonadati</taxon>
        <taxon>Pseudomonadota</taxon>
        <taxon>Alphaproteobacteria</taxon>
        <taxon>Hyphomicrobiales</taxon>
        <taxon>Devosiaceae</taxon>
        <taxon>Pelagibacterium</taxon>
    </lineage>
</organism>
<dbReference type="InterPro" id="IPR005119">
    <property type="entry name" value="LysR_subst-bd"/>
</dbReference>
<gene>
    <name evidence="6" type="ORF">GCM10011499_25020</name>
</gene>
<evidence type="ECO:0000313" key="7">
    <source>
        <dbReference type="Proteomes" id="UP000596977"/>
    </source>
</evidence>
<dbReference type="GO" id="GO:0003700">
    <property type="term" value="F:DNA-binding transcription factor activity"/>
    <property type="evidence" value="ECO:0007669"/>
    <property type="project" value="InterPro"/>
</dbReference>
<dbReference type="PANTHER" id="PTHR30537">
    <property type="entry name" value="HTH-TYPE TRANSCRIPTIONAL REGULATOR"/>
    <property type="match status" value="1"/>
</dbReference>
<name>A0A916VZ94_9HYPH</name>
<proteinExistence type="inferred from homology"/>
<dbReference type="Gene3D" id="1.10.10.10">
    <property type="entry name" value="Winged helix-like DNA-binding domain superfamily/Winged helix DNA-binding domain"/>
    <property type="match status" value="1"/>
</dbReference>
<reference evidence="6 7" key="1">
    <citation type="journal article" date="2014" name="Int. J. Syst. Evol. Microbiol.">
        <title>Complete genome sequence of Corynebacterium casei LMG S-19264T (=DSM 44701T), isolated from a smear-ripened cheese.</title>
        <authorList>
            <consortium name="US DOE Joint Genome Institute (JGI-PGF)"/>
            <person name="Walter F."/>
            <person name="Albersmeier A."/>
            <person name="Kalinowski J."/>
            <person name="Ruckert C."/>
        </authorList>
    </citation>
    <scope>NUCLEOTIDE SEQUENCE [LARGE SCALE GENOMIC DNA]</scope>
    <source>
        <strain evidence="6 7">CGMCC 1.15896</strain>
    </source>
</reference>
<dbReference type="InterPro" id="IPR000847">
    <property type="entry name" value="LysR_HTH_N"/>
</dbReference>
<dbReference type="InterPro" id="IPR058163">
    <property type="entry name" value="LysR-type_TF_proteobact-type"/>
</dbReference>
<dbReference type="PROSITE" id="PS50931">
    <property type="entry name" value="HTH_LYSR"/>
    <property type="match status" value="1"/>
</dbReference>
<dbReference type="Gene3D" id="3.40.190.290">
    <property type="match status" value="1"/>
</dbReference>
<protein>
    <submittedName>
        <fullName evidence="6">LysR family transcriptional regulator</fullName>
    </submittedName>
</protein>
<dbReference type="Pfam" id="PF00126">
    <property type="entry name" value="HTH_1"/>
    <property type="match status" value="1"/>
</dbReference>
<dbReference type="InterPro" id="IPR036388">
    <property type="entry name" value="WH-like_DNA-bd_sf"/>
</dbReference>
<accession>A0A916VZ94</accession>
<dbReference type="EMBL" id="BMKB01000004">
    <property type="protein sequence ID" value="GGA53900.1"/>
    <property type="molecule type" value="Genomic_DNA"/>
</dbReference>
<evidence type="ECO:0000313" key="6">
    <source>
        <dbReference type="EMBL" id="GGA53900.1"/>
    </source>
</evidence>
<keyword evidence="4" id="KW-0804">Transcription</keyword>
<keyword evidence="3" id="KW-0238">DNA-binding</keyword>
<dbReference type="SUPFAM" id="SSF53850">
    <property type="entry name" value="Periplasmic binding protein-like II"/>
    <property type="match status" value="1"/>
</dbReference>
<evidence type="ECO:0000259" key="5">
    <source>
        <dbReference type="PROSITE" id="PS50931"/>
    </source>
</evidence>